<reference evidence="9 10" key="1">
    <citation type="submission" date="2018-05" db="EMBL/GenBank/DDBJ databases">
        <title>Freshwater and sediment microbial communities from various areas in North America, analyzing microbe dynamics in response to fracking.</title>
        <authorList>
            <person name="Lamendella R."/>
        </authorList>
    </citation>
    <scope>NUCLEOTIDE SEQUENCE [LARGE SCALE GENOMIC DNA]</scope>
    <source>
        <strain evidence="9 10">15_TX</strain>
    </source>
</reference>
<evidence type="ECO:0000256" key="5">
    <source>
        <dbReference type="ARBA" id="ARBA00022840"/>
    </source>
</evidence>
<dbReference type="Gene3D" id="3.40.980.20">
    <property type="entry name" value="Four-carbon acid sugar kinase, nucleotide binding domain"/>
    <property type="match status" value="1"/>
</dbReference>
<comment type="caution">
    <text evidence="9">The sequence shown here is derived from an EMBL/GenBank/DDBJ whole genome shotgun (WGS) entry which is preliminary data.</text>
</comment>
<evidence type="ECO:0000313" key="9">
    <source>
        <dbReference type="EMBL" id="PWW32041.1"/>
    </source>
</evidence>
<keyword evidence="4" id="KW-0418">Kinase</keyword>
<evidence type="ECO:0000256" key="4">
    <source>
        <dbReference type="ARBA" id="ARBA00022777"/>
    </source>
</evidence>
<evidence type="ECO:0000259" key="7">
    <source>
        <dbReference type="Pfam" id="PF07005"/>
    </source>
</evidence>
<dbReference type="GO" id="GO:0016301">
    <property type="term" value="F:kinase activity"/>
    <property type="evidence" value="ECO:0007669"/>
    <property type="project" value="UniProtKB-KW"/>
</dbReference>
<dbReference type="EMBL" id="QGTW01000001">
    <property type="protein sequence ID" value="PWW32041.1"/>
    <property type="molecule type" value="Genomic_DNA"/>
</dbReference>
<dbReference type="Pfam" id="PF17042">
    <property type="entry name" value="NBD_C"/>
    <property type="match status" value="1"/>
</dbReference>
<evidence type="ECO:0000256" key="1">
    <source>
        <dbReference type="ARBA" id="ARBA00005715"/>
    </source>
</evidence>
<evidence type="ECO:0000259" key="8">
    <source>
        <dbReference type="Pfam" id="PF17042"/>
    </source>
</evidence>
<proteinExistence type="inferred from homology"/>
<organism evidence="9 10">
    <name type="scientific">Cytobacillus oceanisediminis</name>
    <dbReference type="NCBI Taxonomy" id="665099"/>
    <lineage>
        <taxon>Bacteria</taxon>
        <taxon>Bacillati</taxon>
        <taxon>Bacillota</taxon>
        <taxon>Bacilli</taxon>
        <taxon>Bacillales</taxon>
        <taxon>Bacillaceae</taxon>
        <taxon>Cytobacillus</taxon>
    </lineage>
</organism>
<dbReference type="GO" id="GO:0005524">
    <property type="term" value="F:ATP binding"/>
    <property type="evidence" value="ECO:0007669"/>
    <property type="project" value="UniProtKB-KW"/>
</dbReference>
<dbReference type="AlphaFoldDB" id="A0A2V3A776"/>
<dbReference type="InterPro" id="IPR042213">
    <property type="entry name" value="NBD_C_sf"/>
</dbReference>
<evidence type="ECO:0000256" key="6">
    <source>
        <dbReference type="ARBA" id="ARBA00023277"/>
    </source>
</evidence>
<keyword evidence="3" id="KW-0547">Nucleotide-binding</keyword>
<evidence type="ECO:0000256" key="2">
    <source>
        <dbReference type="ARBA" id="ARBA00022679"/>
    </source>
</evidence>
<evidence type="ECO:0000313" key="10">
    <source>
        <dbReference type="Proteomes" id="UP000247150"/>
    </source>
</evidence>
<keyword evidence="2" id="KW-0808">Transferase</keyword>
<evidence type="ECO:0000256" key="3">
    <source>
        <dbReference type="ARBA" id="ARBA00022741"/>
    </source>
</evidence>
<keyword evidence="5" id="KW-0067">ATP-binding</keyword>
<accession>A0A2V3A776</accession>
<dbReference type="SUPFAM" id="SSF142764">
    <property type="entry name" value="YgbK-like"/>
    <property type="match status" value="1"/>
</dbReference>
<dbReference type="Pfam" id="PF07005">
    <property type="entry name" value="SBD_N"/>
    <property type="match status" value="1"/>
</dbReference>
<keyword evidence="6" id="KW-0119">Carbohydrate metabolism</keyword>
<comment type="similarity">
    <text evidence="1">Belongs to the four-carbon acid sugar kinase family.</text>
</comment>
<dbReference type="InterPro" id="IPR010737">
    <property type="entry name" value="4-carb_acid_sugar_kinase_N"/>
</dbReference>
<dbReference type="Proteomes" id="UP000247150">
    <property type="component" value="Unassembled WGS sequence"/>
</dbReference>
<name>A0A2V3A776_9BACI</name>
<feature type="domain" description="Four-carbon acid sugar kinase nucleotide binding" evidence="8">
    <location>
        <begin position="259"/>
        <end position="425"/>
    </location>
</feature>
<dbReference type="InterPro" id="IPR031475">
    <property type="entry name" value="NBD_C"/>
</dbReference>
<feature type="domain" description="Four-carbon acid sugar kinase N-terminal" evidence="7">
    <location>
        <begin position="12"/>
        <end position="236"/>
    </location>
</feature>
<sequence length="442" mass="48542">MAKDVVLVLKKIGIIADDFTGANDSGVQLAKKGLTATVMLDFTKRNIQSNPDVLIVDTDSRAKTQEEAYEAVEEAASLLFEQGYGHVYKKVDSTLRGNIPAELAALEKVYNPDIIVIAPAFPKMKRTTVSGHHYVNGELITETEFGKDPKTPVTESYLPDMLKKHAGQDPALLDLELLRGEKAPILDFIENALSAGKSWIVCDGEREEDLQLIAEIFTSLQKRIIWTGSGALVEYLPDALKLTSQSEGRHDGFNVEKTLTISGSLSQVTKKQLLQIRSLEQSYFAEIDSVQLVNNTIDIETIISGIRKNDDKKHIVVYVDSSDQNRQAARQAGEALGLSIKQVGERIAKGLGQIANELVTDFPEMNGLILTGGDIAKAACLALGIQEMELHSEVEAGLPFGRLSSKEKNYWAVTKAGGFGNEQSLVNAIHYMTRKVEYYESN</sequence>
<dbReference type="InterPro" id="IPR037051">
    <property type="entry name" value="4-carb_acid_sugar_kinase_N_sf"/>
</dbReference>
<gene>
    <name evidence="9" type="ORF">DFO73_101301</name>
</gene>
<protein>
    <submittedName>
        <fullName evidence="9">Uncharacterized protein YgbK (DUF1537 family)</fullName>
    </submittedName>
</protein>
<dbReference type="Gene3D" id="3.40.50.10840">
    <property type="entry name" value="Putative sugar-binding, N-terminal domain"/>
    <property type="match status" value="1"/>
</dbReference>